<keyword evidence="3" id="KW-0045">Antibiotic biosynthesis</keyword>
<evidence type="ECO:0000256" key="1">
    <source>
        <dbReference type="ARBA" id="ARBA00001954"/>
    </source>
</evidence>
<feature type="domain" description="TauD/TfdA-like" evidence="4">
    <location>
        <begin position="52"/>
        <end position="304"/>
    </location>
</feature>
<dbReference type="GO" id="GO:0016706">
    <property type="term" value="F:2-oxoglutarate-dependent dioxygenase activity"/>
    <property type="evidence" value="ECO:0007669"/>
    <property type="project" value="UniProtKB-ARBA"/>
</dbReference>
<dbReference type="EMBL" id="NBTY01000148">
    <property type="protein sequence ID" value="OTP69581.1"/>
    <property type="molecule type" value="Genomic_DNA"/>
</dbReference>
<evidence type="ECO:0000313" key="6">
    <source>
        <dbReference type="Proteomes" id="UP000194546"/>
    </source>
</evidence>
<keyword evidence="2" id="KW-0560">Oxidoreductase</keyword>
<name>A0A242ME50_CABSO</name>
<evidence type="ECO:0000256" key="3">
    <source>
        <dbReference type="ARBA" id="ARBA00023194"/>
    </source>
</evidence>
<evidence type="ECO:0000313" key="5">
    <source>
        <dbReference type="EMBL" id="OTP69581.1"/>
    </source>
</evidence>
<proteinExistence type="predicted"/>
<dbReference type="Proteomes" id="UP000194546">
    <property type="component" value="Unassembled WGS sequence"/>
</dbReference>
<dbReference type="InterPro" id="IPR050411">
    <property type="entry name" value="AlphaKG_dependent_hydroxylases"/>
</dbReference>
<reference evidence="5 6" key="1">
    <citation type="submission" date="2017-03" db="EMBL/GenBank/DDBJ databases">
        <title>Genome analysis of strain PAMC 26510.</title>
        <authorList>
            <person name="Oh H.-M."/>
            <person name="Yang J.-A."/>
        </authorList>
    </citation>
    <scope>NUCLEOTIDE SEQUENCE [LARGE SCALE GENOMIC DNA]</scope>
    <source>
        <strain evidence="5 6">PAMC 26510</strain>
    </source>
</reference>
<dbReference type="GO" id="GO:0017000">
    <property type="term" value="P:antibiotic biosynthetic process"/>
    <property type="evidence" value="ECO:0007669"/>
    <property type="project" value="UniProtKB-KW"/>
</dbReference>
<dbReference type="InterPro" id="IPR042098">
    <property type="entry name" value="TauD-like_sf"/>
</dbReference>
<dbReference type="Gene3D" id="3.60.130.10">
    <property type="entry name" value="Clavaminate synthase-like"/>
    <property type="match status" value="1"/>
</dbReference>
<dbReference type="SUPFAM" id="SSF51197">
    <property type="entry name" value="Clavaminate synthase-like"/>
    <property type="match status" value="1"/>
</dbReference>
<gene>
    <name evidence="5" type="ORF">PAMC26510_26395</name>
</gene>
<evidence type="ECO:0000259" key="4">
    <source>
        <dbReference type="Pfam" id="PF02668"/>
    </source>
</evidence>
<dbReference type="PANTHER" id="PTHR10696:SF56">
    <property type="entry name" value="TAUD_TFDA-LIKE DOMAIN-CONTAINING PROTEIN"/>
    <property type="match status" value="1"/>
</dbReference>
<dbReference type="AlphaFoldDB" id="A0A242ME50"/>
<evidence type="ECO:0000256" key="2">
    <source>
        <dbReference type="ARBA" id="ARBA00023002"/>
    </source>
</evidence>
<comment type="cofactor">
    <cofactor evidence="1">
        <name>Fe(2+)</name>
        <dbReference type="ChEBI" id="CHEBI:29033"/>
    </cofactor>
</comment>
<organism evidence="5 6">
    <name type="scientific">Caballeronia sordidicola</name>
    <name type="common">Burkholderia sordidicola</name>
    <dbReference type="NCBI Taxonomy" id="196367"/>
    <lineage>
        <taxon>Bacteria</taxon>
        <taxon>Pseudomonadati</taxon>
        <taxon>Pseudomonadota</taxon>
        <taxon>Betaproteobacteria</taxon>
        <taxon>Burkholderiales</taxon>
        <taxon>Burkholderiaceae</taxon>
        <taxon>Caballeronia</taxon>
    </lineage>
</organism>
<sequence length="370" mass="41587">MNSFRPVPWLATDAKDDTSWMQRLSADEVAGFDVALAHAKTLGRDLLEMTPDDFPLTAVSRHALQRAVDTTQGRWGMCLLKGFPVDRWSEDDTRLAYWGMGLHIGVARTQNRASDILNDVRDVGSSYKTTNGRGYNTNASLDFHMDSCDVVGLLCRRAARTGGESKVVSSIAVFEDMQRQHPELANALRGPYYFSYQGAQDPAQPPYYCCPIVGNQPEHFAMRTNRKNIVAAQRDFDDVPRLSTLQTAALDLLDETMMDPRFCFSMSLERGDLQLLNNYVTIHSRTGFEDYEEPDMKRHLLRLWLSIPNAQPLPENWLEYFGDIRAGAVRGGLRGSARSQAFEAYEKRQAALMGMSLREWTPTSSPVSAA</sequence>
<comment type="caution">
    <text evidence="5">The sequence shown here is derived from an EMBL/GenBank/DDBJ whole genome shotgun (WGS) entry which is preliminary data.</text>
</comment>
<dbReference type="RefSeq" id="WP_062002961.1">
    <property type="nucleotide sequence ID" value="NZ_NBTY01000148.1"/>
</dbReference>
<accession>A0A242ME50</accession>
<dbReference type="PANTHER" id="PTHR10696">
    <property type="entry name" value="GAMMA-BUTYROBETAINE HYDROXYLASE-RELATED"/>
    <property type="match status" value="1"/>
</dbReference>
<dbReference type="InterPro" id="IPR003819">
    <property type="entry name" value="TauD/TfdA-like"/>
</dbReference>
<protein>
    <recommendedName>
        <fullName evidence="4">TauD/TfdA-like domain-containing protein</fullName>
    </recommendedName>
</protein>
<dbReference type="Pfam" id="PF02668">
    <property type="entry name" value="TauD"/>
    <property type="match status" value="1"/>
</dbReference>